<evidence type="ECO:0000256" key="1">
    <source>
        <dbReference type="SAM" id="SignalP"/>
    </source>
</evidence>
<reference evidence="2 3" key="1">
    <citation type="submission" date="2019-08" db="EMBL/GenBank/DDBJ databases">
        <title>Genome of Psychroserpens burtonensis ACAM 167.</title>
        <authorList>
            <person name="Bowman J.P."/>
        </authorList>
    </citation>
    <scope>NUCLEOTIDE SEQUENCE [LARGE SCALE GENOMIC DNA]</scope>
    <source>
        <strain evidence="2 3">ACAM 167</strain>
    </source>
</reference>
<dbReference type="RefSeq" id="WP_147231599.1">
    <property type="nucleotide sequence ID" value="NZ_VOSB01000011.1"/>
</dbReference>
<organism evidence="2 3">
    <name type="scientific">Psychroserpens burtonensis</name>
    <dbReference type="NCBI Taxonomy" id="49278"/>
    <lineage>
        <taxon>Bacteria</taxon>
        <taxon>Pseudomonadati</taxon>
        <taxon>Bacteroidota</taxon>
        <taxon>Flavobacteriia</taxon>
        <taxon>Flavobacteriales</taxon>
        <taxon>Flavobacteriaceae</taxon>
        <taxon>Psychroserpens</taxon>
    </lineage>
</organism>
<evidence type="ECO:0000313" key="3">
    <source>
        <dbReference type="Proteomes" id="UP000321938"/>
    </source>
</evidence>
<feature type="chain" id="PRO_5022797949" description="DUF4410 domain-containing protein" evidence="1">
    <location>
        <begin position="21"/>
        <end position="243"/>
    </location>
</feature>
<feature type="signal peptide" evidence="1">
    <location>
        <begin position="1"/>
        <end position="20"/>
    </location>
</feature>
<name>A0A5C7B6Y0_9FLAO</name>
<dbReference type="AlphaFoldDB" id="A0A5C7B6Y0"/>
<sequence>MKKNILLICIALFLITKGFAQDKKVAVVGFYTDKIISFSDLDIGSEALIASVLKLRDNPDFDLTPMLEQFHEEFFGTYAKKFPFDLLPEEDVASNPDYIAFTPKYDKDEEELKRFVVYDGYKYIHEGFMGKDNEIATAKIFSDKADGVMFVEIHFALQKGFGIGGTATVKMRAYARIALYDKTGKKVFAISEGENSKKTSVMVGGIPVMKTEKILPMCESALQQLMKDLEKRLPKIIKKADKL</sequence>
<gene>
    <name evidence="2" type="ORF">ES692_08870</name>
</gene>
<evidence type="ECO:0008006" key="4">
    <source>
        <dbReference type="Google" id="ProtNLM"/>
    </source>
</evidence>
<evidence type="ECO:0000313" key="2">
    <source>
        <dbReference type="EMBL" id="TXE17666.1"/>
    </source>
</evidence>
<accession>A0A5C7B6Y0</accession>
<keyword evidence="3" id="KW-1185">Reference proteome</keyword>
<dbReference type="STRING" id="1123037.GCA_000425305_01633"/>
<dbReference type="Proteomes" id="UP000321938">
    <property type="component" value="Unassembled WGS sequence"/>
</dbReference>
<comment type="caution">
    <text evidence="2">The sequence shown here is derived from an EMBL/GenBank/DDBJ whole genome shotgun (WGS) entry which is preliminary data.</text>
</comment>
<dbReference type="OrthoDB" id="792335at2"/>
<dbReference type="EMBL" id="VOSB01000011">
    <property type="protein sequence ID" value="TXE17666.1"/>
    <property type="molecule type" value="Genomic_DNA"/>
</dbReference>
<keyword evidence="1" id="KW-0732">Signal</keyword>
<proteinExistence type="predicted"/>
<protein>
    <recommendedName>
        <fullName evidence="4">DUF4410 domain-containing protein</fullName>
    </recommendedName>
</protein>